<name>A0A5S3PNE7_9FLAO</name>
<evidence type="ECO:0000313" key="2">
    <source>
        <dbReference type="Proteomes" id="UP000310314"/>
    </source>
</evidence>
<keyword evidence="2" id="KW-1185">Reference proteome</keyword>
<dbReference type="Gene3D" id="2.60.120.10">
    <property type="entry name" value="Jelly Rolls"/>
    <property type="match status" value="1"/>
</dbReference>
<comment type="caution">
    <text evidence="1">The sequence shown here is derived from an EMBL/GenBank/DDBJ whole genome shotgun (WGS) entry which is preliminary data.</text>
</comment>
<dbReference type="RefSeq" id="WP_138658869.1">
    <property type="nucleotide sequence ID" value="NZ_VATY01000003.1"/>
</dbReference>
<dbReference type="EMBL" id="VATY01000003">
    <property type="protein sequence ID" value="TMM56002.1"/>
    <property type="molecule type" value="Genomic_DNA"/>
</dbReference>
<dbReference type="InterPro" id="IPR014710">
    <property type="entry name" value="RmlC-like_jellyroll"/>
</dbReference>
<dbReference type="OrthoDB" id="9800684at2"/>
<protein>
    <submittedName>
        <fullName evidence="1">Uncharacterized protein</fullName>
    </submittedName>
</protein>
<evidence type="ECO:0000313" key="1">
    <source>
        <dbReference type="EMBL" id="TMM56002.1"/>
    </source>
</evidence>
<dbReference type="Proteomes" id="UP000310314">
    <property type="component" value="Unassembled WGS sequence"/>
</dbReference>
<accession>A0A5S3PNE7</accession>
<organism evidence="1 2">
    <name type="scientific">Maribacter algarum</name>
    <name type="common">ex Zhang et al. 2020</name>
    <dbReference type="NCBI Taxonomy" id="2578118"/>
    <lineage>
        <taxon>Bacteria</taxon>
        <taxon>Pseudomonadati</taxon>
        <taxon>Bacteroidota</taxon>
        <taxon>Flavobacteriia</taxon>
        <taxon>Flavobacteriales</taxon>
        <taxon>Flavobacteriaceae</taxon>
        <taxon>Maribacter</taxon>
    </lineage>
</organism>
<dbReference type="AlphaFoldDB" id="A0A5S3PNE7"/>
<gene>
    <name evidence="1" type="ORF">FEE95_15275</name>
</gene>
<proteinExistence type="predicted"/>
<sequence length="134" mass="15448">MTITELNPKGNFDAWDASKLKEIKKGKFSETIGEVLYESAELNLWQIELQPFERLPFRIHRNNYSCVSLSDGLALSRNVNGQIILIRLQKGKHFYKECSEIEMITDFENVGEDSLKIAIVEEIVEVKPKAKNKF</sequence>
<reference evidence="1 2" key="1">
    <citation type="submission" date="2019-05" db="EMBL/GenBank/DDBJ databases">
        <authorList>
            <person name="Zhang J.-Y."/>
            <person name="Feg X."/>
            <person name="Du Z.-J."/>
        </authorList>
    </citation>
    <scope>NUCLEOTIDE SEQUENCE [LARGE SCALE GENOMIC DNA]</scope>
    <source>
        <strain evidence="1 2">RZ26</strain>
    </source>
</reference>